<evidence type="ECO:0000313" key="2">
    <source>
        <dbReference type="Proteomes" id="UP000694410"/>
    </source>
</evidence>
<dbReference type="InterPro" id="IPR029063">
    <property type="entry name" value="SAM-dependent_MTases_sf"/>
</dbReference>
<evidence type="ECO:0000313" key="1">
    <source>
        <dbReference type="Ensembl" id="ENSCCEP00000021540.1"/>
    </source>
</evidence>
<accession>A0A8C0VFR5</accession>
<keyword evidence="2" id="KW-1185">Reference proteome</keyword>
<dbReference type="Proteomes" id="UP000694410">
    <property type="component" value="Unplaced"/>
</dbReference>
<sequence length="129" mass="15125">HFEFYRALIFPLKLYLRFVNPAQGNDRPFFWLFENVVAMGVSDKRDILHFLESNPVITDAKEVSAAHRAWYFWGNLPGMNRPLASTVSDKLELQECLEHGRIAKFSKLSIKNCLLFINKIYIDNYIENQ</sequence>
<organism evidence="1 2">
    <name type="scientific">Cyanistes caeruleus</name>
    <name type="common">Eurasian blue tit</name>
    <name type="synonym">Parus caeruleus</name>
    <dbReference type="NCBI Taxonomy" id="156563"/>
    <lineage>
        <taxon>Eukaryota</taxon>
        <taxon>Metazoa</taxon>
        <taxon>Chordata</taxon>
        <taxon>Craniata</taxon>
        <taxon>Vertebrata</taxon>
        <taxon>Euteleostomi</taxon>
        <taxon>Archelosauria</taxon>
        <taxon>Archosauria</taxon>
        <taxon>Dinosauria</taxon>
        <taxon>Saurischia</taxon>
        <taxon>Theropoda</taxon>
        <taxon>Coelurosauria</taxon>
        <taxon>Aves</taxon>
        <taxon>Neognathae</taxon>
        <taxon>Neoaves</taxon>
        <taxon>Telluraves</taxon>
        <taxon>Australaves</taxon>
        <taxon>Passeriformes</taxon>
        <taxon>Paridae</taxon>
        <taxon>Cyanistes</taxon>
    </lineage>
</organism>
<name>A0A8C0VFR5_CYACU</name>
<reference evidence="1" key="2">
    <citation type="submission" date="2025-09" db="UniProtKB">
        <authorList>
            <consortium name="Ensembl"/>
        </authorList>
    </citation>
    <scope>IDENTIFICATION</scope>
</reference>
<dbReference type="Gene3D" id="3.40.50.150">
    <property type="entry name" value="Vaccinia Virus protein VP39"/>
    <property type="match status" value="1"/>
</dbReference>
<dbReference type="AlphaFoldDB" id="A0A8C0VFR5"/>
<proteinExistence type="predicted"/>
<protein>
    <submittedName>
        <fullName evidence="1">Uncharacterized protein</fullName>
    </submittedName>
</protein>
<reference evidence="1" key="1">
    <citation type="submission" date="2025-08" db="UniProtKB">
        <authorList>
            <consortium name="Ensembl"/>
        </authorList>
    </citation>
    <scope>IDENTIFICATION</scope>
</reference>
<dbReference type="Ensembl" id="ENSCCET00000032772.1">
    <property type="protein sequence ID" value="ENSCCEP00000021540.1"/>
    <property type="gene ID" value="ENSCCEG00000019530.1"/>
</dbReference>